<accession>A0A239EKE2</accession>
<evidence type="ECO:0000259" key="7">
    <source>
        <dbReference type="Pfam" id="PF00482"/>
    </source>
</evidence>
<keyword evidence="9" id="KW-1185">Reference proteome</keyword>
<evidence type="ECO:0000256" key="2">
    <source>
        <dbReference type="ARBA" id="ARBA00022475"/>
    </source>
</evidence>
<evidence type="ECO:0000256" key="3">
    <source>
        <dbReference type="ARBA" id="ARBA00022692"/>
    </source>
</evidence>
<proteinExistence type="predicted"/>
<keyword evidence="5 6" id="KW-0472">Membrane</keyword>
<sequence>MDRIHPILTSYGISSEMLIILGIALGSLLFVYGLSTATSSPNPAADRLAASDRRRQARLDQGILKPVESDPTGLMKSFVPSDAAQRSALRLKLKQAGRDGPNSVARFMLTRILLALLLPAVFLGLAALSREMPEVVPEGLAVRLNGMSNFGMFQWLTLLVAIGYFGPLRLLDARVEARQQRIRYGFPNALDLLQISVEAGLGFDAAMTRVGNELREVSPDIAYEFLSVQHEVQAGRPRDAALRDMADRVGLDFVHSFVNVVRQSMQLGTSMTEALNVYAEELRNYREVQAQEKANKLPVKMSGVLASLMLPALILLSLGPVVIRYVNYFAAN</sequence>
<keyword evidence="4 6" id="KW-1133">Transmembrane helix</keyword>
<feature type="transmembrane region" description="Helical" evidence="6">
    <location>
        <begin position="152"/>
        <end position="171"/>
    </location>
</feature>
<dbReference type="OrthoDB" id="9810662at2"/>
<reference evidence="8 9" key="1">
    <citation type="submission" date="2017-06" db="EMBL/GenBank/DDBJ databases">
        <authorList>
            <person name="Kim H.J."/>
            <person name="Triplett B.A."/>
        </authorList>
    </citation>
    <scope>NUCLEOTIDE SEQUENCE [LARGE SCALE GENOMIC DNA]</scope>
    <source>
        <strain evidence="8 9">DSM 29339</strain>
    </source>
</reference>
<dbReference type="Proteomes" id="UP000198426">
    <property type="component" value="Unassembled WGS sequence"/>
</dbReference>
<dbReference type="InterPro" id="IPR018076">
    <property type="entry name" value="T2SS_GspF_dom"/>
</dbReference>
<dbReference type="GO" id="GO:0005886">
    <property type="term" value="C:plasma membrane"/>
    <property type="evidence" value="ECO:0007669"/>
    <property type="project" value="UniProtKB-SubCell"/>
</dbReference>
<feature type="domain" description="Type II secretion system protein GspF" evidence="7">
    <location>
        <begin position="190"/>
        <end position="316"/>
    </location>
</feature>
<feature type="transmembrane region" description="Helical" evidence="6">
    <location>
        <begin position="108"/>
        <end position="128"/>
    </location>
</feature>
<evidence type="ECO:0000313" key="8">
    <source>
        <dbReference type="EMBL" id="SNS45039.1"/>
    </source>
</evidence>
<comment type="subcellular location">
    <subcellularLocation>
        <location evidence="1">Cell membrane</location>
        <topology evidence="1">Multi-pass membrane protein</topology>
    </subcellularLocation>
</comment>
<dbReference type="EMBL" id="FZOY01000002">
    <property type="protein sequence ID" value="SNS45039.1"/>
    <property type="molecule type" value="Genomic_DNA"/>
</dbReference>
<gene>
    <name evidence="8" type="ORF">SAMN05421757_102198</name>
</gene>
<dbReference type="PANTHER" id="PTHR35007">
    <property type="entry name" value="INTEGRAL MEMBRANE PROTEIN-RELATED"/>
    <property type="match status" value="1"/>
</dbReference>
<evidence type="ECO:0000313" key="9">
    <source>
        <dbReference type="Proteomes" id="UP000198426"/>
    </source>
</evidence>
<feature type="transmembrane region" description="Helical" evidence="6">
    <location>
        <begin position="12"/>
        <end position="34"/>
    </location>
</feature>
<evidence type="ECO:0000256" key="1">
    <source>
        <dbReference type="ARBA" id="ARBA00004651"/>
    </source>
</evidence>
<organism evidence="8 9">
    <name type="scientific">Tropicimonas sediminicola</name>
    <dbReference type="NCBI Taxonomy" id="1031541"/>
    <lineage>
        <taxon>Bacteria</taxon>
        <taxon>Pseudomonadati</taxon>
        <taxon>Pseudomonadota</taxon>
        <taxon>Alphaproteobacteria</taxon>
        <taxon>Rhodobacterales</taxon>
        <taxon>Roseobacteraceae</taxon>
        <taxon>Tropicimonas</taxon>
    </lineage>
</organism>
<evidence type="ECO:0000256" key="5">
    <source>
        <dbReference type="ARBA" id="ARBA00023136"/>
    </source>
</evidence>
<evidence type="ECO:0000256" key="4">
    <source>
        <dbReference type="ARBA" id="ARBA00022989"/>
    </source>
</evidence>
<dbReference type="PANTHER" id="PTHR35007:SF2">
    <property type="entry name" value="PILUS ASSEMBLE PROTEIN"/>
    <property type="match status" value="1"/>
</dbReference>
<dbReference type="AlphaFoldDB" id="A0A239EKE2"/>
<keyword evidence="2" id="KW-1003">Cell membrane</keyword>
<keyword evidence="3 6" id="KW-0812">Transmembrane</keyword>
<dbReference type="RefSeq" id="WP_089231945.1">
    <property type="nucleotide sequence ID" value="NZ_FZOY01000002.1"/>
</dbReference>
<evidence type="ECO:0000256" key="6">
    <source>
        <dbReference type="SAM" id="Phobius"/>
    </source>
</evidence>
<feature type="transmembrane region" description="Helical" evidence="6">
    <location>
        <begin position="303"/>
        <end position="326"/>
    </location>
</feature>
<dbReference type="Pfam" id="PF00482">
    <property type="entry name" value="T2SSF"/>
    <property type="match status" value="1"/>
</dbReference>
<protein>
    <submittedName>
        <fullName evidence="8">Tight adherence protein C</fullName>
    </submittedName>
</protein>
<name>A0A239EKE2_9RHOB</name>